<dbReference type="InterPro" id="IPR018511">
    <property type="entry name" value="Hemolysin-typ_Ca-bd_CS"/>
</dbReference>
<proteinExistence type="predicted"/>
<dbReference type="PRINTS" id="PR00313">
    <property type="entry name" value="CABNDNGRPT"/>
</dbReference>
<dbReference type="GO" id="GO:0005509">
    <property type="term" value="F:calcium ion binding"/>
    <property type="evidence" value="ECO:0007669"/>
    <property type="project" value="InterPro"/>
</dbReference>
<comment type="caution">
    <text evidence="4">The sequence shown here is derived from an EMBL/GenBank/DDBJ whole genome shotgun (WGS) entry which is preliminary data.</text>
</comment>
<organism evidence="4 5">
    <name type="scientific">Hansschlegelia zhihuaiae</name>
    <dbReference type="NCBI Taxonomy" id="405005"/>
    <lineage>
        <taxon>Bacteria</taxon>
        <taxon>Pseudomonadati</taxon>
        <taxon>Pseudomonadota</taxon>
        <taxon>Alphaproteobacteria</taxon>
        <taxon>Hyphomicrobiales</taxon>
        <taxon>Methylopilaceae</taxon>
        <taxon>Hansschlegelia</taxon>
    </lineage>
</organism>
<dbReference type="EMBL" id="RYFI01000005">
    <property type="protein sequence ID" value="RXF74042.1"/>
    <property type="molecule type" value="Genomic_DNA"/>
</dbReference>
<evidence type="ECO:0000256" key="1">
    <source>
        <dbReference type="ARBA" id="ARBA00004613"/>
    </source>
</evidence>
<evidence type="ECO:0000313" key="5">
    <source>
        <dbReference type="Proteomes" id="UP000289708"/>
    </source>
</evidence>
<dbReference type="InterPro" id="IPR001343">
    <property type="entry name" value="Hemolysn_Ca-bd"/>
</dbReference>
<dbReference type="SUPFAM" id="SSF51120">
    <property type="entry name" value="beta-Roll"/>
    <property type="match status" value="7"/>
</dbReference>
<evidence type="ECO:0000313" key="4">
    <source>
        <dbReference type="EMBL" id="RXF74042.1"/>
    </source>
</evidence>
<dbReference type="InterPro" id="IPR050557">
    <property type="entry name" value="RTX_toxin/Mannuronan_C5-epim"/>
</dbReference>
<dbReference type="Proteomes" id="UP000289708">
    <property type="component" value="Unassembled WGS sequence"/>
</dbReference>
<dbReference type="OrthoDB" id="9342475at2"/>
<comment type="subcellular location">
    <subcellularLocation>
        <location evidence="1">Secreted</location>
    </subcellularLocation>
</comment>
<gene>
    <name evidence="4" type="ORF">EK403_06620</name>
</gene>
<feature type="compositionally biased region" description="Basic and acidic residues" evidence="3">
    <location>
        <begin position="108"/>
        <end position="143"/>
    </location>
</feature>
<dbReference type="PROSITE" id="PS00330">
    <property type="entry name" value="HEMOLYSIN_CALCIUM"/>
    <property type="match status" value="3"/>
</dbReference>
<dbReference type="Gene3D" id="2.150.10.10">
    <property type="entry name" value="Serralysin-like metalloprotease, C-terminal"/>
    <property type="match status" value="4"/>
</dbReference>
<dbReference type="InterPro" id="IPR011049">
    <property type="entry name" value="Serralysin-like_metalloprot_C"/>
</dbReference>
<sequence length="927" mass="93330">MGVWTGNRYIGDASDETVQGGDAAEHIYVNGGGADLVMAGGGADTVAGDASDTVFGGSGADSIIGGGTVEAGGGNDTIRNARMVKAGAGDDVIDGIDDRSQNAPGDSLKGDGGDDSIRGVSGRDRLEGGRGHDTIEGNSRDDGSGSYNSGADTMLGGAGDDVISKMSLKAEGSVVDGGAGERDLLVLGEFVDRASTVAYSFGLVRGGSHIRADGDDVALVKQVEQVQIFGAAANDYFAGGDLGDLLIGYAGNDTLLGRGGDDTIDGGVGVQSIDGGDGDDTVSFDLSIATADLSLAVGDSDLGAYGLLRSVERFANVRLGSGDDTVVGGGSGEIIDVGSGANQVAGGGGDDTLVYALAEHETYDFSLNAFDGGEGVDTLGITLASYNGSLQVVLGENMLARLGGAEFISATGMEALKVSVAGAADNTVVGGVYADDVELGGGDDYVDLREGDDRIVLGAGVDTAEGGAGADDISLALGGADEVDAGAGDDVVRLEIRPGLLAGDPALIEGGEGFDTLLITEASPGLEDGASVSFDGETLTYGGHVAIVSSFESIRYLGSGRSSSFTGSDLDEDIRMGFGNDVVDAGAGDDTVSGGPVHSYGDYSPDRDTLDGGDGIDTLDFRNTGYFIRSVLMGSGITGVFFYDDIYHHWISADEVMNFENIIGGVLDDNFTGRNASNVLDGWLGNDKLNGYDGEDTLIGNYGADSLFGGYDDDTLVGAVSGEPDMAFGALAKDTLDGGNGIDTADYSDASTKIVAALDGANTVFVTEKGAGADSMRNVENVVGGSAGDKLTGDDLANALSGGLGDDTLTGRGGDDTLTGGEGADQFVLVFGPGVGGADVVDDFTIGVDVLHLAGKKFKELPNGALDPAAFRSSADGVAADDDDRVIYETDTGLLTYDRNGVQAGGVTLIAMLDAGLALGADEFRVV</sequence>
<dbReference type="Pfam" id="PF00353">
    <property type="entry name" value="HemolysinCabind"/>
    <property type="match status" value="10"/>
</dbReference>
<dbReference type="AlphaFoldDB" id="A0A4V1KJF8"/>
<dbReference type="PANTHER" id="PTHR38340:SF1">
    <property type="entry name" value="S-LAYER PROTEIN"/>
    <property type="match status" value="1"/>
</dbReference>
<name>A0A4V1KJF8_9HYPH</name>
<feature type="region of interest" description="Disordered" evidence="3">
    <location>
        <begin position="91"/>
        <end position="151"/>
    </location>
</feature>
<protein>
    <submittedName>
        <fullName evidence="4">Calcium-binding protein</fullName>
    </submittedName>
</protein>
<dbReference type="GO" id="GO:0005576">
    <property type="term" value="C:extracellular region"/>
    <property type="evidence" value="ECO:0007669"/>
    <property type="project" value="UniProtKB-SubCell"/>
</dbReference>
<evidence type="ECO:0000256" key="3">
    <source>
        <dbReference type="SAM" id="MobiDB-lite"/>
    </source>
</evidence>
<dbReference type="Gene3D" id="2.160.20.160">
    <property type="match status" value="1"/>
</dbReference>
<evidence type="ECO:0000256" key="2">
    <source>
        <dbReference type="ARBA" id="ARBA00022525"/>
    </source>
</evidence>
<reference evidence="4 5" key="1">
    <citation type="submission" date="2018-12" db="EMBL/GenBank/DDBJ databases">
        <title>bacterium Hansschlegelia zhihuaiae S113.</title>
        <authorList>
            <person name="He J."/>
        </authorList>
    </citation>
    <scope>NUCLEOTIDE SEQUENCE [LARGE SCALE GENOMIC DNA]</scope>
    <source>
        <strain evidence="4 5">S 113</strain>
    </source>
</reference>
<dbReference type="PANTHER" id="PTHR38340">
    <property type="entry name" value="S-LAYER PROTEIN"/>
    <property type="match status" value="1"/>
</dbReference>
<keyword evidence="2" id="KW-0964">Secreted</keyword>
<dbReference type="RefSeq" id="WP_128776718.1">
    <property type="nucleotide sequence ID" value="NZ_RYFI01000005.1"/>
</dbReference>
<keyword evidence="5" id="KW-1185">Reference proteome</keyword>
<accession>A0A4V1KJF8</accession>